<dbReference type="RefSeq" id="XP_005714801.1">
    <property type="nucleotide sequence ID" value="XM_005714744.1"/>
</dbReference>
<keyword evidence="2" id="KW-0808">Transferase</keyword>
<dbReference type="PANTHER" id="PTHR47032">
    <property type="entry name" value="UDP-D-XYLOSE:L-FUCOSE ALPHA-1,3-D-XYLOSYLTRANSFERASE-RELATED"/>
    <property type="match status" value="1"/>
</dbReference>
<reference evidence="3" key="1">
    <citation type="journal article" date="2013" name="Proc. Natl. Acad. Sci. U.S.A.">
        <title>Genome structure and metabolic features in the red seaweed Chondrus crispus shed light on evolution of the Archaeplastida.</title>
        <authorList>
            <person name="Collen J."/>
            <person name="Porcel B."/>
            <person name="Carre W."/>
            <person name="Ball S.G."/>
            <person name="Chaparro C."/>
            <person name="Tonon T."/>
            <person name="Barbeyron T."/>
            <person name="Michel G."/>
            <person name="Noel B."/>
            <person name="Valentin K."/>
            <person name="Elias M."/>
            <person name="Artiguenave F."/>
            <person name="Arun A."/>
            <person name="Aury J.M."/>
            <person name="Barbosa-Neto J.F."/>
            <person name="Bothwell J.H."/>
            <person name="Bouget F.Y."/>
            <person name="Brillet L."/>
            <person name="Cabello-Hurtado F."/>
            <person name="Capella-Gutierrez S."/>
            <person name="Charrier B."/>
            <person name="Cladiere L."/>
            <person name="Cock J.M."/>
            <person name="Coelho S.M."/>
            <person name="Colleoni C."/>
            <person name="Czjzek M."/>
            <person name="Da Silva C."/>
            <person name="Delage L."/>
            <person name="Denoeud F."/>
            <person name="Deschamps P."/>
            <person name="Dittami S.M."/>
            <person name="Gabaldon T."/>
            <person name="Gachon C.M."/>
            <person name="Groisillier A."/>
            <person name="Herve C."/>
            <person name="Jabbari K."/>
            <person name="Katinka M."/>
            <person name="Kloareg B."/>
            <person name="Kowalczyk N."/>
            <person name="Labadie K."/>
            <person name="Leblanc C."/>
            <person name="Lopez P.J."/>
            <person name="McLachlan D.H."/>
            <person name="Meslet-Cladiere L."/>
            <person name="Moustafa A."/>
            <person name="Nehr Z."/>
            <person name="Nyvall Collen P."/>
            <person name="Panaud O."/>
            <person name="Partensky F."/>
            <person name="Poulain J."/>
            <person name="Rensing S.A."/>
            <person name="Rousvoal S."/>
            <person name="Samson G."/>
            <person name="Symeonidi A."/>
            <person name="Weissenbach J."/>
            <person name="Zambounis A."/>
            <person name="Wincker P."/>
            <person name="Boyen C."/>
        </authorList>
    </citation>
    <scope>NUCLEOTIDE SEQUENCE [LARGE SCALE GENOMIC DNA]</scope>
    <source>
        <strain evidence="3">cv. Stackhouse</strain>
    </source>
</reference>
<dbReference type="EMBL" id="HG001713">
    <property type="protein sequence ID" value="CDF34982.1"/>
    <property type="molecule type" value="Genomic_DNA"/>
</dbReference>
<evidence type="ECO:0000313" key="3">
    <source>
        <dbReference type="Proteomes" id="UP000012073"/>
    </source>
</evidence>
<dbReference type="InterPro" id="IPR005069">
    <property type="entry name" value="Nucl-diP-sugar_transferase"/>
</dbReference>
<dbReference type="GO" id="GO:0016757">
    <property type="term" value="F:glycosyltransferase activity"/>
    <property type="evidence" value="ECO:0007669"/>
    <property type="project" value="TreeGrafter"/>
</dbReference>
<dbReference type="GO" id="GO:0005794">
    <property type="term" value="C:Golgi apparatus"/>
    <property type="evidence" value="ECO:0007669"/>
    <property type="project" value="TreeGrafter"/>
</dbReference>
<dbReference type="AlphaFoldDB" id="R7Q904"/>
<sequence length="408" mass="46711">MALPPPLRLYPTGPGLDRTPLGRSALPESNWTRAPWNVWFSKFLHEYKLAVVYPILPAPQALALHERTAVDPAAKPALYAGDSSWRIPNEPLVYAADGTPVDDAKFKQDNVRNIVEHAKQHGGVVSFTMVNNVFLDTARSWLCNVDVAGFKPRGLLWAVTDEETRDAMTAISDSHTVLLDDVKGGKETGHEFGNPGYWKLMLERTALIGEILRNGVAVFAFETDAIWLEDPEPYIQELVRQDADVVGTINTRMEVSGNFFYLRPTLATRRMWDEVTNGFEAAFRKEHFEKKAADSWTYIENDQSLLTKLVLRNETWRRSYPLTFLTLDMELFTDGRWYKPEEGFYTTDRAREPVVINNNFVIGVQEKTMRAKKWDHWFWDEKQKKCLNSVVEKAVRKSRKPPSGNFIL</sequence>
<evidence type="ECO:0000259" key="1">
    <source>
        <dbReference type="Pfam" id="PF03407"/>
    </source>
</evidence>
<proteinExistence type="predicted"/>
<dbReference type="GeneID" id="17322517"/>
<protein>
    <submittedName>
        <fullName evidence="2">Glycosyltransferase, family GT77</fullName>
    </submittedName>
</protein>
<name>R7Q904_CHOCR</name>
<feature type="domain" description="Nucleotide-diphospho-sugar transferase" evidence="1">
    <location>
        <begin position="158"/>
        <end position="370"/>
    </location>
</feature>
<dbReference type="Proteomes" id="UP000012073">
    <property type="component" value="Unassembled WGS sequence"/>
</dbReference>
<dbReference type="OrthoDB" id="1712432at2759"/>
<keyword evidence="3" id="KW-1185">Reference proteome</keyword>
<dbReference type="Gramene" id="CDF34982">
    <property type="protein sequence ID" value="CDF34982"/>
    <property type="gene ID" value="CHC_T00009165001"/>
</dbReference>
<organism evidence="2 3">
    <name type="scientific">Chondrus crispus</name>
    <name type="common">Carrageen Irish moss</name>
    <name type="synonym">Polymorpha crispa</name>
    <dbReference type="NCBI Taxonomy" id="2769"/>
    <lineage>
        <taxon>Eukaryota</taxon>
        <taxon>Rhodophyta</taxon>
        <taxon>Florideophyceae</taxon>
        <taxon>Rhodymeniophycidae</taxon>
        <taxon>Gigartinales</taxon>
        <taxon>Gigartinaceae</taxon>
        <taxon>Chondrus</taxon>
    </lineage>
</organism>
<dbReference type="PANTHER" id="PTHR47032:SF1">
    <property type="entry name" value="UDP-D-XYLOSE:L-FUCOSE ALPHA-1,3-D-XYLOSYLTRANSFERASE-RELATED"/>
    <property type="match status" value="1"/>
</dbReference>
<dbReference type="InterPro" id="IPR052636">
    <property type="entry name" value="UDP-D-xylose:L-fucose_XylT"/>
</dbReference>
<accession>R7Q904</accession>
<evidence type="ECO:0000313" key="2">
    <source>
        <dbReference type="EMBL" id="CDF34982.1"/>
    </source>
</evidence>
<dbReference type="Pfam" id="PF03407">
    <property type="entry name" value="Nucleotid_trans"/>
    <property type="match status" value="1"/>
</dbReference>
<gene>
    <name evidence="2" type="ORF">CHC_T00009165001</name>
</gene>
<dbReference type="KEGG" id="ccp:CHC_T00009165001"/>